<accession>A0A562P6Q9</accession>
<evidence type="ECO:0000313" key="3">
    <source>
        <dbReference type="Proteomes" id="UP000315112"/>
    </source>
</evidence>
<dbReference type="EMBL" id="VLKW01000025">
    <property type="protein sequence ID" value="TWI40132.1"/>
    <property type="molecule type" value="Genomic_DNA"/>
</dbReference>
<comment type="caution">
    <text evidence="2">The sequence shown here is derived from an EMBL/GenBank/DDBJ whole genome shotgun (WGS) entry which is preliminary data.</text>
</comment>
<name>A0A562P6Q9_9BURK</name>
<sequence>MTKALMNSLFKVSYALQRQQRAVERTLYASSAEESALASKWVGAWHRLVQARLDRMAESERAGGHAPQPAQRHAGIELDREAGREMGRDTGREHIRYVDSRGRLLH</sequence>
<feature type="region of interest" description="Disordered" evidence="1">
    <location>
        <begin position="56"/>
        <end position="106"/>
    </location>
</feature>
<feature type="compositionally biased region" description="Basic and acidic residues" evidence="1">
    <location>
        <begin position="74"/>
        <end position="106"/>
    </location>
</feature>
<organism evidence="2 3">
    <name type="scientific">Pseudoduganella flava</name>
    <dbReference type="NCBI Taxonomy" id="871742"/>
    <lineage>
        <taxon>Bacteria</taxon>
        <taxon>Pseudomonadati</taxon>
        <taxon>Pseudomonadota</taxon>
        <taxon>Betaproteobacteria</taxon>
        <taxon>Burkholderiales</taxon>
        <taxon>Oxalobacteraceae</taxon>
        <taxon>Telluria group</taxon>
        <taxon>Pseudoduganella</taxon>
    </lineage>
</organism>
<dbReference type="Proteomes" id="UP000315112">
    <property type="component" value="Unassembled WGS sequence"/>
</dbReference>
<protein>
    <submittedName>
        <fullName evidence="2">Uncharacterized protein</fullName>
    </submittedName>
</protein>
<evidence type="ECO:0000256" key="1">
    <source>
        <dbReference type="SAM" id="MobiDB-lite"/>
    </source>
</evidence>
<evidence type="ECO:0000313" key="2">
    <source>
        <dbReference type="EMBL" id="TWI40132.1"/>
    </source>
</evidence>
<gene>
    <name evidence="2" type="ORF">IP92_05948</name>
</gene>
<proteinExistence type="predicted"/>
<dbReference type="AlphaFoldDB" id="A0A562P6Q9"/>
<reference evidence="2 3" key="1">
    <citation type="journal article" date="2015" name="Stand. Genomic Sci.">
        <title>Genomic Encyclopedia of Bacterial and Archaeal Type Strains, Phase III: the genomes of soil and plant-associated and newly described type strains.</title>
        <authorList>
            <person name="Whitman W.B."/>
            <person name="Woyke T."/>
            <person name="Klenk H.P."/>
            <person name="Zhou Y."/>
            <person name="Lilburn T.G."/>
            <person name="Beck B.J."/>
            <person name="De Vos P."/>
            <person name="Vandamme P."/>
            <person name="Eisen J.A."/>
            <person name="Garrity G."/>
            <person name="Hugenholtz P."/>
            <person name="Kyrpides N.C."/>
        </authorList>
    </citation>
    <scope>NUCLEOTIDE SEQUENCE [LARGE SCALE GENOMIC DNA]</scope>
    <source>
        <strain evidence="2 3">CGMCC 1.10685</strain>
    </source>
</reference>